<reference evidence="1" key="1">
    <citation type="submission" date="2021-06" db="EMBL/GenBank/DDBJ databases">
        <authorList>
            <person name="Ellington A.J."/>
            <person name="Bryan N.C."/>
            <person name="Christner B.C."/>
            <person name="Reisch C.R."/>
        </authorList>
    </citation>
    <scope>NUCLEOTIDE SEQUENCE</scope>
    <source>
        <strain evidence="1">L6-1</strain>
    </source>
</reference>
<proteinExistence type="predicted"/>
<keyword evidence="2" id="KW-1185">Reference proteome</keyword>
<gene>
    <name evidence="1" type="ORF">KM842_09520</name>
</gene>
<evidence type="ECO:0000313" key="1">
    <source>
        <dbReference type="EMBL" id="QWS32529.1"/>
    </source>
</evidence>
<protein>
    <submittedName>
        <fullName evidence="1">CsbD family protein</fullName>
    </submittedName>
</protein>
<organism evidence="1 2">
    <name type="scientific">Curtobacterium aetherium</name>
    <dbReference type="NCBI Taxonomy" id="2841594"/>
    <lineage>
        <taxon>Bacteria</taxon>
        <taxon>Bacillati</taxon>
        <taxon>Actinomycetota</taxon>
        <taxon>Actinomycetes</taxon>
        <taxon>Micrococcales</taxon>
        <taxon>Microbacteriaceae</taxon>
        <taxon>Curtobacterium</taxon>
    </lineage>
</organism>
<name>A0ACD1E0U1_9MICO</name>
<sequence>MGLDDKIKNAAQDLAGKAKEAVGHLTNDDAKVAEGEKDQAAASAKQTGEDVKDVFRK</sequence>
<dbReference type="EMBL" id="CP076544">
    <property type="protein sequence ID" value="QWS32529.1"/>
    <property type="molecule type" value="Genomic_DNA"/>
</dbReference>
<evidence type="ECO:0000313" key="2">
    <source>
        <dbReference type="Proteomes" id="UP000681794"/>
    </source>
</evidence>
<dbReference type="Proteomes" id="UP000681794">
    <property type="component" value="Chromosome"/>
</dbReference>
<accession>A0ACD1E0U1</accession>